<evidence type="ECO:0000313" key="2">
    <source>
        <dbReference type="Proteomes" id="UP001473302"/>
    </source>
</evidence>
<proteinExistence type="predicted"/>
<name>A0ABP9YSG5_9FUNG</name>
<keyword evidence="2" id="KW-1185">Reference proteome</keyword>
<sequence length="94" mass="10763">MHYYQNGVYHFVRQEQVEVSQDVYDQKTSLTDAYLEDTCQILKALEEEHVEKSTTSNSLSSLSDLICPRLFILSYKKHGRGFGGVKLKNSTESV</sequence>
<evidence type="ECO:0000313" key="1">
    <source>
        <dbReference type="EMBL" id="GAA5809807.1"/>
    </source>
</evidence>
<gene>
    <name evidence="1" type="ORF">MFLAVUS_003222</name>
</gene>
<accession>A0ABP9YSG5</accession>
<comment type="caution">
    <text evidence="1">The sequence shown here is derived from an EMBL/GenBank/DDBJ whole genome shotgun (WGS) entry which is preliminary data.</text>
</comment>
<dbReference type="EMBL" id="BAABUK010000006">
    <property type="protein sequence ID" value="GAA5809807.1"/>
    <property type="molecule type" value="Genomic_DNA"/>
</dbReference>
<dbReference type="Proteomes" id="UP001473302">
    <property type="component" value="Unassembled WGS sequence"/>
</dbReference>
<protein>
    <submittedName>
        <fullName evidence="1">Uncharacterized protein</fullName>
    </submittedName>
</protein>
<reference evidence="1 2" key="1">
    <citation type="submission" date="2024-04" db="EMBL/GenBank/DDBJ databases">
        <title>genome sequences of Mucor flavus KT1a and Helicostylum pulchrum KT1b strains isolated from the surface of a dry-aged beef.</title>
        <authorList>
            <person name="Toyotome T."/>
            <person name="Hosono M."/>
            <person name="Torimaru M."/>
            <person name="Fukuda K."/>
            <person name="Mikami N."/>
        </authorList>
    </citation>
    <scope>NUCLEOTIDE SEQUENCE [LARGE SCALE GENOMIC DNA]</scope>
    <source>
        <strain evidence="1 2">KT1a</strain>
    </source>
</reference>
<organism evidence="1 2">
    <name type="scientific">Mucor flavus</name>
    <dbReference type="NCBI Taxonomy" id="439312"/>
    <lineage>
        <taxon>Eukaryota</taxon>
        <taxon>Fungi</taxon>
        <taxon>Fungi incertae sedis</taxon>
        <taxon>Mucoromycota</taxon>
        <taxon>Mucoromycotina</taxon>
        <taxon>Mucoromycetes</taxon>
        <taxon>Mucorales</taxon>
        <taxon>Mucorineae</taxon>
        <taxon>Mucoraceae</taxon>
        <taxon>Mucor</taxon>
    </lineage>
</organism>